<dbReference type="EMBL" id="JACCAC010000001">
    <property type="protein sequence ID" value="NYG55356.1"/>
    <property type="molecule type" value="Genomic_DNA"/>
</dbReference>
<protein>
    <submittedName>
        <fullName evidence="3">Transcriptional regulator with XRE-family HTH domain</fullName>
    </submittedName>
</protein>
<evidence type="ECO:0000259" key="2">
    <source>
        <dbReference type="PROSITE" id="PS50943"/>
    </source>
</evidence>
<accession>A0A7Y9RRQ3</accession>
<keyword evidence="4" id="KW-1185">Reference proteome</keyword>
<dbReference type="CDD" id="cd00093">
    <property type="entry name" value="HTH_XRE"/>
    <property type="match status" value="1"/>
</dbReference>
<proteinExistence type="predicted"/>
<sequence length="170" mass="18901">MAGTIIARARRGSGLSQRELARRSGTSQPTLSTYEHGTKSPTLAVAERIVNSSGFDLDLVPRVEFTIHSGARGEPFVVPDRLWRLDTATAFATVTLPQHLHWSGPSRPYNLRDRRDRARVYEIVLREGEPADLLAYLDGALLVDLWDDLVIPRTIRSAWEPLIVSFGAIA</sequence>
<dbReference type="SUPFAM" id="SSF47413">
    <property type="entry name" value="lambda repressor-like DNA-binding domains"/>
    <property type="match status" value="1"/>
</dbReference>
<dbReference type="InterPro" id="IPR010982">
    <property type="entry name" value="Lambda_DNA-bd_dom_sf"/>
</dbReference>
<name>A0A7Y9RRQ3_9ACTN</name>
<dbReference type="PROSITE" id="PS50943">
    <property type="entry name" value="HTH_CROC1"/>
    <property type="match status" value="1"/>
</dbReference>
<feature type="compositionally biased region" description="Polar residues" evidence="1">
    <location>
        <begin position="24"/>
        <end position="37"/>
    </location>
</feature>
<feature type="domain" description="HTH cro/C1-type" evidence="2">
    <location>
        <begin position="6"/>
        <end position="60"/>
    </location>
</feature>
<dbReference type="RefSeq" id="WP_179517813.1">
    <property type="nucleotide sequence ID" value="NZ_JACCAC010000001.1"/>
</dbReference>
<dbReference type="Proteomes" id="UP000544110">
    <property type="component" value="Unassembled WGS sequence"/>
</dbReference>
<dbReference type="AlphaFoldDB" id="A0A7Y9RRQ3"/>
<dbReference type="Pfam" id="PF01381">
    <property type="entry name" value="HTH_3"/>
    <property type="match status" value="1"/>
</dbReference>
<feature type="region of interest" description="Disordered" evidence="1">
    <location>
        <begin position="10"/>
        <end position="37"/>
    </location>
</feature>
<dbReference type="GO" id="GO:0003677">
    <property type="term" value="F:DNA binding"/>
    <property type="evidence" value="ECO:0007669"/>
    <property type="project" value="InterPro"/>
</dbReference>
<comment type="caution">
    <text evidence="3">The sequence shown here is derived from an EMBL/GenBank/DDBJ whole genome shotgun (WGS) entry which is preliminary data.</text>
</comment>
<dbReference type="InterPro" id="IPR001387">
    <property type="entry name" value="Cro/C1-type_HTH"/>
</dbReference>
<evidence type="ECO:0000313" key="4">
    <source>
        <dbReference type="Proteomes" id="UP000544110"/>
    </source>
</evidence>
<evidence type="ECO:0000256" key="1">
    <source>
        <dbReference type="SAM" id="MobiDB-lite"/>
    </source>
</evidence>
<organism evidence="3 4">
    <name type="scientific">Nocardioides perillae</name>
    <dbReference type="NCBI Taxonomy" id="1119534"/>
    <lineage>
        <taxon>Bacteria</taxon>
        <taxon>Bacillati</taxon>
        <taxon>Actinomycetota</taxon>
        <taxon>Actinomycetes</taxon>
        <taxon>Propionibacteriales</taxon>
        <taxon>Nocardioidaceae</taxon>
        <taxon>Nocardioides</taxon>
    </lineage>
</organism>
<dbReference type="SMART" id="SM00530">
    <property type="entry name" value="HTH_XRE"/>
    <property type="match status" value="1"/>
</dbReference>
<dbReference type="Gene3D" id="1.10.260.40">
    <property type="entry name" value="lambda repressor-like DNA-binding domains"/>
    <property type="match status" value="1"/>
</dbReference>
<reference evidence="3 4" key="1">
    <citation type="submission" date="2020-07" db="EMBL/GenBank/DDBJ databases">
        <title>Sequencing the genomes of 1000 actinobacteria strains.</title>
        <authorList>
            <person name="Klenk H.-P."/>
        </authorList>
    </citation>
    <scope>NUCLEOTIDE SEQUENCE [LARGE SCALE GENOMIC DNA]</scope>
    <source>
        <strain evidence="3 4">DSM 24552</strain>
    </source>
</reference>
<evidence type="ECO:0000313" key="3">
    <source>
        <dbReference type="EMBL" id="NYG55356.1"/>
    </source>
</evidence>
<gene>
    <name evidence="3" type="ORF">BJ989_001660</name>
</gene>